<keyword evidence="2 4" id="KW-0479">Metal-binding</keyword>
<dbReference type="GO" id="GO:0009055">
    <property type="term" value="F:electron transfer activity"/>
    <property type="evidence" value="ECO:0007669"/>
    <property type="project" value="InterPro"/>
</dbReference>
<keyword evidence="8" id="KW-1185">Reference proteome</keyword>
<keyword evidence="1 4" id="KW-0349">Heme</keyword>
<keyword evidence="5" id="KW-0472">Membrane</keyword>
<keyword evidence="5" id="KW-0812">Transmembrane</keyword>
<feature type="domain" description="Cytochrome c" evidence="6">
    <location>
        <begin position="44"/>
        <end position="185"/>
    </location>
</feature>
<dbReference type="GO" id="GO:0046872">
    <property type="term" value="F:metal ion binding"/>
    <property type="evidence" value="ECO:0007669"/>
    <property type="project" value="UniProtKB-KW"/>
</dbReference>
<evidence type="ECO:0000313" key="7">
    <source>
        <dbReference type="EMBL" id="ACT51797.1"/>
    </source>
</evidence>
<dbReference type="EMBL" id="CP001674">
    <property type="protein sequence ID" value="ACT51797.1"/>
    <property type="molecule type" value="Genomic_DNA"/>
</dbReference>
<evidence type="ECO:0000256" key="5">
    <source>
        <dbReference type="SAM" id="Phobius"/>
    </source>
</evidence>
<proteinExistence type="predicted"/>
<dbReference type="Gene3D" id="1.10.760.10">
    <property type="entry name" value="Cytochrome c-like domain"/>
    <property type="match status" value="1"/>
</dbReference>
<dbReference type="SUPFAM" id="SSF46626">
    <property type="entry name" value="Cytochrome c"/>
    <property type="match status" value="1"/>
</dbReference>
<evidence type="ECO:0000256" key="3">
    <source>
        <dbReference type="ARBA" id="ARBA00023004"/>
    </source>
</evidence>
<keyword evidence="3 4" id="KW-0408">Iron</keyword>
<organism evidence="7 8">
    <name type="scientific">Methylovorus glucosotrophus (strain SIP3-4)</name>
    <dbReference type="NCBI Taxonomy" id="582744"/>
    <lineage>
        <taxon>Bacteria</taxon>
        <taxon>Pseudomonadati</taxon>
        <taxon>Pseudomonadota</taxon>
        <taxon>Betaproteobacteria</taxon>
        <taxon>Nitrosomonadales</taxon>
        <taxon>Methylophilaceae</taxon>
        <taxon>Methylovorus</taxon>
    </lineage>
</organism>
<evidence type="ECO:0000256" key="2">
    <source>
        <dbReference type="ARBA" id="ARBA00022723"/>
    </source>
</evidence>
<keyword evidence="5" id="KW-1133">Transmembrane helix</keyword>
<evidence type="ECO:0000256" key="1">
    <source>
        <dbReference type="ARBA" id="ARBA00022617"/>
    </source>
</evidence>
<dbReference type="InterPro" id="IPR036909">
    <property type="entry name" value="Cyt_c-like_dom_sf"/>
</dbReference>
<dbReference type="eggNOG" id="COG2993">
    <property type="taxonomic scope" value="Bacteria"/>
</dbReference>
<dbReference type="GO" id="GO:0020037">
    <property type="term" value="F:heme binding"/>
    <property type="evidence" value="ECO:0007669"/>
    <property type="project" value="InterPro"/>
</dbReference>
<feature type="transmembrane region" description="Helical" evidence="5">
    <location>
        <begin position="6"/>
        <end position="25"/>
    </location>
</feature>
<protein>
    <submittedName>
        <fullName evidence="7">Cytochrome C oxidase mono-heme subunit/FixO</fullName>
    </submittedName>
</protein>
<dbReference type="RefSeq" id="WP_015831039.1">
    <property type="nucleotide sequence ID" value="NC_012969.1"/>
</dbReference>
<evidence type="ECO:0000256" key="4">
    <source>
        <dbReference type="PROSITE-ProRule" id="PRU00433"/>
    </source>
</evidence>
<reference evidence="7 8" key="2">
    <citation type="journal article" date="2011" name="J. Bacteriol.">
        <title>Genomes of three methylotrophs from a single niche uncover genetic and metabolic divergence of Methylophilaceae.</title>
        <authorList>
            <person name="Lapidus A."/>
            <person name="Clum A."/>
            <person name="Labutti K."/>
            <person name="Kaluzhnaya M.G."/>
            <person name="Lim S."/>
            <person name="Beck D.A."/>
            <person name="Glavina Del Rio T."/>
            <person name="Nolan M."/>
            <person name="Mavromatis K."/>
            <person name="Huntemann M."/>
            <person name="Lucas S."/>
            <person name="Lidstrom M.E."/>
            <person name="Ivanova N."/>
            <person name="Chistoserdova L."/>
        </authorList>
    </citation>
    <scope>NUCLEOTIDE SEQUENCE [LARGE SCALE GENOMIC DNA]</scope>
    <source>
        <strain evidence="7 8">SIP3-4</strain>
    </source>
</reference>
<dbReference type="STRING" id="582744.Msip34_2560"/>
<dbReference type="PROSITE" id="PS51007">
    <property type="entry name" value="CYTC"/>
    <property type="match status" value="1"/>
</dbReference>
<evidence type="ECO:0000313" key="8">
    <source>
        <dbReference type="Proteomes" id="UP000002743"/>
    </source>
</evidence>
<dbReference type="InterPro" id="IPR009056">
    <property type="entry name" value="Cyt_c-like_dom"/>
</dbReference>
<dbReference type="InterPro" id="IPR003468">
    <property type="entry name" value="Cyt_c_oxidase_monohaem-su/FixO"/>
</dbReference>
<dbReference type="AlphaFoldDB" id="C6XB27"/>
<reference evidence="8" key="1">
    <citation type="submission" date="2009-07" db="EMBL/GenBank/DDBJ databases">
        <title>Complete sequence of chromosome of Methylovorus sp. SIP3-4.</title>
        <authorList>
            <person name="Lucas S."/>
            <person name="Copeland A."/>
            <person name="Lapidus A."/>
            <person name="Glavina del Rio T."/>
            <person name="Tice H."/>
            <person name="Bruce D."/>
            <person name="Goodwin L."/>
            <person name="Pitluck S."/>
            <person name="Clum A."/>
            <person name="Larimer F."/>
            <person name="Land M."/>
            <person name="Hauser L."/>
            <person name="Kyrpides N."/>
            <person name="Mikhailova N."/>
            <person name="Kayluzhnaya M."/>
            <person name="Chistoserdova L."/>
        </authorList>
    </citation>
    <scope>NUCLEOTIDE SEQUENCE [LARGE SCALE GENOMIC DNA]</scope>
    <source>
        <strain evidence="8">SIP3-4</strain>
    </source>
</reference>
<name>C6XB27_METGS</name>
<dbReference type="Pfam" id="PF02433">
    <property type="entry name" value="FixO"/>
    <property type="match status" value="1"/>
</dbReference>
<dbReference type="HOGENOM" id="CLU_050647_2_0_4"/>
<gene>
    <name evidence="7" type="ordered locus">Msip34_2560</name>
</gene>
<evidence type="ECO:0000259" key="6">
    <source>
        <dbReference type="PROSITE" id="PS51007"/>
    </source>
</evidence>
<dbReference type="Proteomes" id="UP000002743">
    <property type="component" value="Chromosome"/>
</dbReference>
<accession>C6XB27</accession>
<dbReference type="OrthoDB" id="9805440at2"/>
<dbReference type="KEGG" id="mei:Msip34_2560"/>
<sequence length="214" mass="23269" precursor="true">MTRLTVLILGALATVIFALIVLVILPQSMLGKLQAPPELKPYTLEEARGREVYIANGCIYCHSQQVRDPNITTDIAKGLGNRASVPEDYVHDKPHLLGTMRTGPDLFNVGSRLPAKEWHLAHLYQPRALVSWSIMPAFPFLFQHKAVAESGDTVVNLPPAYAPAHGVIVTTSDADALVAYLLALKHDYAVPVAGYKAETEKDALPISGLQEGKP</sequence>